<dbReference type="EMBL" id="RQTK01000341">
    <property type="protein sequence ID" value="RUS81377.1"/>
    <property type="molecule type" value="Genomic_DNA"/>
</dbReference>
<feature type="non-terminal residue" evidence="1">
    <location>
        <position position="1"/>
    </location>
</feature>
<keyword evidence="2" id="KW-1185">Reference proteome</keyword>
<dbReference type="CDD" id="cd00037">
    <property type="entry name" value="CLECT"/>
    <property type="match status" value="1"/>
</dbReference>
<dbReference type="Proteomes" id="UP000271974">
    <property type="component" value="Unassembled WGS sequence"/>
</dbReference>
<organism evidence="1 2">
    <name type="scientific">Elysia chlorotica</name>
    <name type="common">Eastern emerald elysia</name>
    <name type="synonym">Sea slug</name>
    <dbReference type="NCBI Taxonomy" id="188477"/>
    <lineage>
        <taxon>Eukaryota</taxon>
        <taxon>Metazoa</taxon>
        <taxon>Spiralia</taxon>
        <taxon>Lophotrochozoa</taxon>
        <taxon>Mollusca</taxon>
        <taxon>Gastropoda</taxon>
        <taxon>Heterobranchia</taxon>
        <taxon>Euthyneura</taxon>
        <taxon>Panpulmonata</taxon>
        <taxon>Sacoglossa</taxon>
        <taxon>Placobranchoidea</taxon>
        <taxon>Plakobranchidae</taxon>
        <taxon>Elysia</taxon>
    </lineage>
</organism>
<evidence type="ECO:0008006" key="3">
    <source>
        <dbReference type="Google" id="ProtNLM"/>
    </source>
</evidence>
<dbReference type="InterPro" id="IPR016186">
    <property type="entry name" value="C-type_lectin-like/link_sf"/>
</dbReference>
<protein>
    <recommendedName>
        <fullName evidence="3">Ig-like domain-containing protein</fullName>
    </recommendedName>
</protein>
<evidence type="ECO:0000313" key="1">
    <source>
        <dbReference type="EMBL" id="RUS81377.1"/>
    </source>
</evidence>
<dbReference type="Gene3D" id="3.10.100.10">
    <property type="entry name" value="Mannose-Binding Protein A, subunit A"/>
    <property type="match status" value="1"/>
</dbReference>
<dbReference type="InterPro" id="IPR018378">
    <property type="entry name" value="C-type_lectin_CS"/>
</dbReference>
<reference evidence="1 2" key="1">
    <citation type="submission" date="2019-01" db="EMBL/GenBank/DDBJ databases">
        <title>A draft genome assembly of the solar-powered sea slug Elysia chlorotica.</title>
        <authorList>
            <person name="Cai H."/>
            <person name="Li Q."/>
            <person name="Fang X."/>
            <person name="Li J."/>
            <person name="Curtis N.E."/>
            <person name="Altenburger A."/>
            <person name="Shibata T."/>
            <person name="Feng M."/>
            <person name="Maeda T."/>
            <person name="Schwartz J.A."/>
            <person name="Shigenobu S."/>
            <person name="Lundholm N."/>
            <person name="Nishiyama T."/>
            <person name="Yang H."/>
            <person name="Hasebe M."/>
            <person name="Li S."/>
            <person name="Pierce S.K."/>
            <person name="Wang J."/>
        </authorList>
    </citation>
    <scope>NUCLEOTIDE SEQUENCE [LARGE SCALE GENOMIC DNA]</scope>
    <source>
        <strain evidence="1">EC2010</strain>
        <tissue evidence="1">Whole organism of an adult</tissue>
    </source>
</reference>
<sequence>ATFLGGNFTADNDTEENCLSISTRQKYWFNVDCSMELPFICQKLSFDALSAPVMEMKPRYADVSAGSQPRKQNVYFVGDQVNVTCRALRVPSGKLVWTFQNKDGSPSQDFPDLDKFTDNIVETIIHENMCVHQTVSTFSTAAVKEMTTGYLSCYSVRYPTDPPCSDSGDPLEFCVRSHQFKVLEAPYKGPDLRITFSEPPATVIESETLVAECEVYPVEDGSLVWMILHPNGTSRVLENNTNPEITLATSTEKEGKRVIASRLEMTVEKAFDGSRIACFSYNISKSDTQECRASDTFCAISPTIH</sequence>
<evidence type="ECO:0000313" key="2">
    <source>
        <dbReference type="Proteomes" id="UP000271974"/>
    </source>
</evidence>
<accession>A0A433TIF9</accession>
<dbReference type="AlphaFoldDB" id="A0A433TIF9"/>
<comment type="caution">
    <text evidence="1">The sequence shown here is derived from an EMBL/GenBank/DDBJ whole genome shotgun (WGS) entry which is preliminary data.</text>
</comment>
<dbReference type="SUPFAM" id="SSF56436">
    <property type="entry name" value="C-type lectin-like"/>
    <property type="match status" value="1"/>
</dbReference>
<feature type="non-terminal residue" evidence="1">
    <location>
        <position position="305"/>
    </location>
</feature>
<gene>
    <name evidence="1" type="ORF">EGW08_010875</name>
</gene>
<dbReference type="InterPro" id="IPR016187">
    <property type="entry name" value="CTDL_fold"/>
</dbReference>
<name>A0A433TIF9_ELYCH</name>
<dbReference type="PROSITE" id="PS00615">
    <property type="entry name" value="C_TYPE_LECTIN_1"/>
    <property type="match status" value="1"/>
</dbReference>
<proteinExistence type="predicted"/>